<protein>
    <submittedName>
        <fullName evidence="3">Transposase</fullName>
    </submittedName>
</protein>
<reference evidence="3 4" key="2">
    <citation type="submission" date="2016-03" db="EMBL/GenBank/DDBJ databases">
        <title>New uncultured bacterium of the family Gallionellaceae from acid mine drainage: description and reconstruction of genome based on metagenomic analysis of microbial community.</title>
        <authorList>
            <person name="Kadnikov V."/>
            <person name="Ivasenko D."/>
            <person name="Beletsky A."/>
            <person name="Mardanov A."/>
            <person name="Danilova E."/>
            <person name="Pimenov N."/>
            <person name="Karnachuk O."/>
            <person name="Ravin N."/>
        </authorList>
    </citation>
    <scope>NUCLEOTIDE SEQUENCE [LARGE SCALE GENOMIC DNA]</scope>
    <source>
        <strain evidence="3">ShG14-8</strain>
    </source>
</reference>
<dbReference type="PANTHER" id="PTHR35004:SF7">
    <property type="entry name" value="INTEGRASE PROTEIN"/>
    <property type="match status" value="1"/>
</dbReference>
<evidence type="ECO:0000313" key="3">
    <source>
        <dbReference type="EMBL" id="KXS30471.1"/>
    </source>
</evidence>
<proteinExistence type="predicted"/>
<dbReference type="SUPFAM" id="SSF46689">
    <property type="entry name" value="Homeodomain-like"/>
    <property type="match status" value="1"/>
</dbReference>
<accession>A0A139BN83</accession>
<evidence type="ECO:0000313" key="4">
    <source>
        <dbReference type="Proteomes" id="UP000070578"/>
    </source>
</evidence>
<dbReference type="InterPro" id="IPR036397">
    <property type="entry name" value="RNaseH_sf"/>
</dbReference>
<gene>
    <name evidence="3" type="ORF">AWT59_3404</name>
</gene>
<dbReference type="InterPro" id="IPR001584">
    <property type="entry name" value="Integrase_cat-core"/>
</dbReference>
<sequence length="406" mass="45378">MDRARIHEGIRRMRFTDILGRSERSELSQMEAAELLGISERTFRRWRDRHRDAGPAGLDDRRLAPSLRRAPTAEIERMLGLYRDLYRGFTVKHFHEQLGKRHNYTLGYTVTKLHLHREGLVQAAKKRSAHRKKRPRRPMVGMMLHQDASTHAWLPGDPGKYDLVVTMEDATSEIYSMFLTDEEGTLSSMRGVAEVVAAHGLFCSLYTDRGSHYFFTPEGGGPVSRTLLTQFGRALKQLGIGHIAAYSPQARGRSERAFSTLQDRLPKEMKLAGITTVDAANRWLAGTYIAQHNKQFAIAAEEAGSAFVADKAGAARETLCVQEDRTVGNDNTVKWKRLCLQLPPSQLRAHFVKADVRVHEYPDGALAVYWGPHRLGDYDASGAIVPAAPPATGSPRPGIPSRDGMQ</sequence>
<dbReference type="Pfam" id="PF13518">
    <property type="entry name" value="HTH_28"/>
    <property type="match status" value="1"/>
</dbReference>
<evidence type="ECO:0000259" key="2">
    <source>
        <dbReference type="PROSITE" id="PS50994"/>
    </source>
</evidence>
<dbReference type="GO" id="GO:0003677">
    <property type="term" value="F:DNA binding"/>
    <property type="evidence" value="ECO:0007669"/>
    <property type="project" value="InterPro"/>
</dbReference>
<dbReference type="InterPro" id="IPR055247">
    <property type="entry name" value="InsJ-like_HTH"/>
</dbReference>
<name>A0A139BN83_9PROT</name>
<dbReference type="GO" id="GO:0015074">
    <property type="term" value="P:DNA integration"/>
    <property type="evidence" value="ECO:0007669"/>
    <property type="project" value="InterPro"/>
</dbReference>
<dbReference type="PATRIC" id="fig|1796491.3.peg.3740"/>
<dbReference type="InterPro" id="IPR009057">
    <property type="entry name" value="Homeodomain-like_sf"/>
</dbReference>
<dbReference type="PROSITE" id="PS50994">
    <property type="entry name" value="INTEGRASE"/>
    <property type="match status" value="1"/>
</dbReference>
<feature type="domain" description="Integrase catalytic" evidence="2">
    <location>
        <begin position="134"/>
        <end position="311"/>
    </location>
</feature>
<organism evidence="3 4">
    <name type="scientific">Candidatus Gallionella acididurans</name>
    <dbReference type="NCBI Taxonomy" id="1796491"/>
    <lineage>
        <taxon>Bacteria</taxon>
        <taxon>Pseudomonadati</taxon>
        <taxon>Pseudomonadota</taxon>
        <taxon>Betaproteobacteria</taxon>
        <taxon>Nitrosomonadales</taxon>
        <taxon>Gallionellaceae</taxon>
        <taxon>Gallionella</taxon>
    </lineage>
</organism>
<dbReference type="Gene3D" id="1.10.260.40">
    <property type="entry name" value="lambda repressor-like DNA-binding domains"/>
    <property type="match status" value="1"/>
</dbReference>
<comment type="caution">
    <text evidence="3">The sequence shown here is derived from an EMBL/GenBank/DDBJ whole genome shotgun (WGS) entry which is preliminary data.</text>
</comment>
<dbReference type="InterPro" id="IPR012337">
    <property type="entry name" value="RNaseH-like_sf"/>
</dbReference>
<reference evidence="3 4" key="1">
    <citation type="submission" date="2016-02" db="EMBL/GenBank/DDBJ databases">
        <authorList>
            <person name="Wen L."/>
            <person name="He K."/>
            <person name="Yang H."/>
        </authorList>
    </citation>
    <scope>NUCLEOTIDE SEQUENCE [LARGE SCALE GENOMIC DNA]</scope>
    <source>
        <strain evidence="3">ShG14-8</strain>
    </source>
</reference>
<dbReference type="Proteomes" id="UP000070578">
    <property type="component" value="Unassembled WGS sequence"/>
</dbReference>
<dbReference type="InterPro" id="IPR047797">
    <property type="entry name" value="ISNCY_transpos"/>
</dbReference>
<dbReference type="Gene3D" id="3.30.420.10">
    <property type="entry name" value="Ribonuclease H-like superfamily/Ribonuclease H"/>
    <property type="match status" value="1"/>
</dbReference>
<dbReference type="PANTHER" id="PTHR35004">
    <property type="entry name" value="TRANSPOSASE RV3428C-RELATED"/>
    <property type="match status" value="1"/>
</dbReference>
<dbReference type="EMBL" id="LSLI01000239">
    <property type="protein sequence ID" value="KXS30471.1"/>
    <property type="molecule type" value="Genomic_DNA"/>
</dbReference>
<feature type="region of interest" description="Disordered" evidence="1">
    <location>
        <begin position="386"/>
        <end position="406"/>
    </location>
</feature>
<feature type="non-terminal residue" evidence="3">
    <location>
        <position position="406"/>
    </location>
</feature>
<evidence type="ECO:0000256" key="1">
    <source>
        <dbReference type="SAM" id="MobiDB-lite"/>
    </source>
</evidence>
<dbReference type="NCBIfam" id="NF033594">
    <property type="entry name" value="transpos_ISNCY_2"/>
    <property type="match status" value="1"/>
</dbReference>
<dbReference type="AlphaFoldDB" id="A0A139BN83"/>
<dbReference type="InterPro" id="IPR010982">
    <property type="entry name" value="Lambda_DNA-bd_dom_sf"/>
</dbReference>
<dbReference type="SUPFAM" id="SSF53098">
    <property type="entry name" value="Ribonuclease H-like"/>
    <property type="match status" value="1"/>
</dbReference>